<dbReference type="STRING" id="28885.EI16_12595"/>
<dbReference type="AlphaFoldDB" id="A0A066ZLQ4"/>
<name>A0A066ZLQ4_HYDMR</name>
<dbReference type="Proteomes" id="UP000027341">
    <property type="component" value="Unassembled WGS sequence"/>
</dbReference>
<feature type="compositionally biased region" description="Low complexity" evidence="1">
    <location>
        <begin position="115"/>
        <end position="124"/>
    </location>
</feature>
<sequence length="486" mass="52666">MANPNDETRKKQKKLYWVIIGSFVGLVFVVGYMKQHSASEESASFPHASHDTVTERYSALGSNVDGKDIWMAKSSNEIDDLKNENKDLKGTIKNLKRDIPKQIQEAVNKSKADIQKQIAQQQQKAEQERRKQQQEQQQQALKQNTFRQEGEKFTHPTNANPNSAPFTQAGTDKKGIVITNRFYKNPNAKNIGAYNGQDLTPPVHEGLVSVSFDNADESTSVKAGQDSQQNAITQKDSGKTDDVPHTIENTVPAGSFAQAILLGGVDAATGGQAQNDPDAVLLEVTSDAFLPNKQRFPLKGCRIIGSAYGDINSERAKIRVQKLTCVDENNVVHEINAKGVAFGEDGRNGGRGTVVTKQGQLITNSILAGIASGMGTAFQSQASTLSTNALGSLTTVNPNQMGQAALGAAGKDTGDTLKKYYIKIAEKMFPVIEVSPGRKFDIVFTKGFTFDDQPAIQDGDGESKIDQMVSKSKAITDKAQTILGMK</sequence>
<keyword evidence="4" id="KW-1185">Reference proteome</keyword>
<evidence type="ECO:0000256" key="2">
    <source>
        <dbReference type="SAM" id="Phobius"/>
    </source>
</evidence>
<gene>
    <name evidence="3" type="ORF">EI16_12595</name>
</gene>
<feature type="compositionally biased region" description="Polar residues" evidence="1">
    <location>
        <begin position="217"/>
        <end position="235"/>
    </location>
</feature>
<organism evidence="3 4">
    <name type="scientific">Hydrogenovibrio marinus</name>
    <dbReference type="NCBI Taxonomy" id="28885"/>
    <lineage>
        <taxon>Bacteria</taxon>
        <taxon>Pseudomonadati</taxon>
        <taxon>Pseudomonadota</taxon>
        <taxon>Gammaproteobacteria</taxon>
        <taxon>Thiotrichales</taxon>
        <taxon>Piscirickettsiaceae</taxon>
        <taxon>Hydrogenovibrio</taxon>
    </lineage>
</organism>
<keyword evidence="2" id="KW-1133">Transmembrane helix</keyword>
<keyword evidence="2" id="KW-0472">Membrane</keyword>
<feature type="compositionally biased region" description="Polar residues" evidence="1">
    <location>
        <begin position="155"/>
        <end position="170"/>
    </location>
</feature>
<dbReference type="Pfam" id="PF03743">
    <property type="entry name" value="TrbI"/>
    <property type="match status" value="1"/>
</dbReference>
<feature type="region of interest" description="Disordered" evidence="1">
    <location>
        <begin position="107"/>
        <end position="172"/>
    </location>
</feature>
<accession>A0A066ZLQ4</accession>
<evidence type="ECO:0000313" key="3">
    <source>
        <dbReference type="EMBL" id="KDN94728.1"/>
    </source>
</evidence>
<dbReference type="CDD" id="cd16430">
    <property type="entry name" value="TraB"/>
    <property type="match status" value="1"/>
</dbReference>
<evidence type="ECO:0008006" key="5">
    <source>
        <dbReference type="Google" id="ProtNLM"/>
    </source>
</evidence>
<protein>
    <recommendedName>
        <fullName evidence="5">Conjugal transfer protein TraB</fullName>
    </recommendedName>
</protein>
<dbReference type="InterPro" id="IPR005498">
    <property type="entry name" value="T4SS_VirB10/TraB/TrbI"/>
</dbReference>
<evidence type="ECO:0000256" key="1">
    <source>
        <dbReference type="SAM" id="MobiDB-lite"/>
    </source>
</evidence>
<proteinExistence type="predicted"/>
<feature type="region of interest" description="Disordered" evidence="1">
    <location>
        <begin position="217"/>
        <end position="241"/>
    </location>
</feature>
<keyword evidence="2" id="KW-0812">Transmembrane</keyword>
<comment type="caution">
    <text evidence="3">The sequence shown here is derived from an EMBL/GenBank/DDBJ whole genome shotgun (WGS) entry which is preliminary data.</text>
</comment>
<feature type="transmembrane region" description="Helical" evidence="2">
    <location>
        <begin position="15"/>
        <end position="33"/>
    </location>
</feature>
<evidence type="ECO:0000313" key="4">
    <source>
        <dbReference type="Proteomes" id="UP000027341"/>
    </source>
</evidence>
<dbReference type="EMBL" id="JMIU01000002">
    <property type="protein sequence ID" value="KDN94728.1"/>
    <property type="molecule type" value="Genomic_DNA"/>
</dbReference>
<dbReference type="RefSeq" id="WP_051623306.1">
    <property type="nucleotide sequence ID" value="NZ_JMIU01000002.1"/>
</dbReference>
<reference evidence="3 4" key="1">
    <citation type="submission" date="2014-04" db="EMBL/GenBank/DDBJ databases">
        <title>Draft genome sequence of Hydrogenovibrio marinus MH-110, a model organism for aerobic H2 metabolism.</title>
        <authorList>
            <person name="Cha H.J."/>
            <person name="Jo B.H."/>
            <person name="Hwang B.H."/>
        </authorList>
    </citation>
    <scope>NUCLEOTIDE SEQUENCE [LARGE SCALE GENOMIC DNA]</scope>
    <source>
        <strain evidence="3 4">MH-110</strain>
    </source>
</reference>